<keyword evidence="3" id="KW-1185">Reference proteome</keyword>
<dbReference type="SUPFAM" id="SSF55486">
    <property type="entry name" value="Metalloproteases ('zincins'), catalytic domain"/>
    <property type="match status" value="1"/>
</dbReference>
<evidence type="ECO:0000256" key="1">
    <source>
        <dbReference type="SAM" id="Phobius"/>
    </source>
</evidence>
<dbReference type="GO" id="GO:0008237">
    <property type="term" value="F:metallopeptidase activity"/>
    <property type="evidence" value="ECO:0007669"/>
    <property type="project" value="InterPro"/>
</dbReference>
<evidence type="ECO:0000313" key="3">
    <source>
        <dbReference type="Proteomes" id="UP000652567"/>
    </source>
</evidence>
<dbReference type="PANTHER" id="PTHR30164">
    <property type="entry name" value="MTFA PEPTIDASE"/>
    <property type="match status" value="1"/>
</dbReference>
<evidence type="ECO:0008006" key="4">
    <source>
        <dbReference type="Google" id="ProtNLM"/>
    </source>
</evidence>
<dbReference type="GO" id="GO:0005829">
    <property type="term" value="C:cytosol"/>
    <property type="evidence" value="ECO:0007669"/>
    <property type="project" value="TreeGrafter"/>
</dbReference>
<accession>A0A928V8M7</accession>
<reference evidence="2" key="1">
    <citation type="submission" date="2018-07" db="EMBL/GenBank/DDBJ databases">
        <title>Genome assembly of strain Ka43.</title>
        <authorList>
            <person name="Kukolya J."/>
            <person name="Nagy I."/>
            <person name="Horvath B."/>
            <person name="Toth A."/>
        </authorList>
    </citation>
    <scope>NUCLEOTIDE SEQUENCE</scope>
    <source>
        <strain evidence="2">KB43</strain>
    </source>
</reference>
<dbReference type="Gene3D" id="1.10.472.150">
    <property type="entry name" value="Glucose-regulated metallo-peptidase M90, N-terminal domain"/>
    <property type="match status" value="1"/>
</dbReference>
<dbReference type="RefSeq" id="WP_193911889.1">
    <property type="nucleotide sequence ID" value="NZ_PRDL01000001.1"/>
</dbReference>
<proteinExistence type="predicted"/>
<evidence type="ECO:0000313" key="2">
    <source>
        <dbReference type="EMBL" id="MBE8718926.1"/>
    </source>
</evidence>
<dbReference type="CDD" id="cd20169">
    <property type="entry name" value="Peptidase_M90_mtfA"/>
    <property type="match status" value="1"/>
</dbReference>
<dbReference type="AlphaFoldDB" id="A0A928V8M7"/>
<dbReference type="Proteomes" id="UP000652567">
    <property type="component" value="Unassembled WGS sequence"/>
</dbReference>
<sequence length="278" mass="31745">MLTWFLFAIAVAVVAWLVLAPIVRSRRRDRLTHSEFPEAWHQLLFNRWRLYCHLPLSVRVRIQRQLQVMLPETDFYGCDGVVVTEEMKVLILAQAALLYGNVLEEGGRDFPVVLIYPGAFVRHGQAVDALGLVSEERHELLGESWEQGKVILSWDDVERGADRLDGHNLVIHEYAHQIDGYDGSMNGSPPLGGRQIFAAWPAIMQTAYDDLCNRVEERGDASIDPYATTNPGEFFAVISETFFTRPEALQQDYPEVYQQLAAFYQEDPLSWIADCRME</sequence>
<dbReference type="EMBL" id="PRDL01000001">
    <property type="protein sequence ID" value="MBE8718926.1"/>
    <property type="molecule type" value="Genomic_DNA"/>
</dbReference>
<protein>
    <recommendedName>
        <fullName evidence="4">Protein MtfA</fullName>
    </recommendedName>
</protein>
<dbReference type="PANTHER" id="PTHR30164:SF2">
    <property type="entry name" value="PROTEIN MTFA"/>
    <property type="match status" value="1"/>
</dbReference>
<keyword evidence="1" id="KW-0472">Membrane</keyword>
<organism evidence="2 3">
    <name type="scientific">Cellvibrio polysaccharolyticus</name>
    <dbReference type="NCBI Taxonomy" id="2082724"/>
    <lineage>
        <taxon>Bacteria</taxon>
        <taxon>Pseudomonadati</taxon>
        <taxon>Pseudomonadota</taxon>
        <taxon>Gammaproteobacteria</taxon>
        <taxon>Cellvibrionales</taxon>
        <taxon>Cellvibrionaceae</taxon>
        <taxon>Cellvibrio</taxon>
    </lineage>
</organism>
<dbReference type="InterPro" id="IPR010384">
    <property type="entry name" value="MtfA_fam"/>
</dbReference>
<name>A0A928V8M7_9GAMM</name>
<keyword evidence="1" id="KW-0812">Transmembrane</keyword>
<dbReference type="GO" id="GO:0004177">
    <property type="term" value="F:aminopeptidase activity"/>
    <property type="evidence" value="ECO:0007669"/>
    <property type="project" value="TreeGrafter"/>
</dbReference>
<keyword evidence="1" id="KW-1133">Transmembrane helix</keyword>
<dbReference type="InterPro" id="IPR024079">
    <property type="entry name" value="MetalloPept_cat_dom_sf"/>
</dbReference>
<dbReference type="InterPro" id="IPR042252">
    <property type="entry name" value="MtfA_N"/>
</dbReference>
<feature type="transmembrane region" description="Helical" evidence="1">
    <location>
        <begin position="6"/>
        <end position="23"/>
    </location>
</feature>
<comment type="caution">
    <text evidence="2">The sequence shown here is derived from an EMBL/GenBank/DDBJ whole genome shotgun (WGS) entry which is preliminary data.</text>
</comment>
<dbReference type="Pfam" id="PF06167">
    <property type="entry name" value="Peptidase_M90"/>
    <property type="match status" value="1"/>
</dbReference>
<dbReference type="Gene3D" id="3.40.390.10">
    <property type="entry name" value="Collagenase (Catalytic Domain)"/>
    <property type="match status" value="1"/>
</dbReference>
<gene>
    <name evidence="2" type="ORF">C4F51_17260</name>
</gene>